<proteinExistence type="predicted"/>
<protein>
    <submittedName>
        <fullName evidence="1">Uncharacterized protein</fullName>
    </submittedName>
</protein>
<evidence type="ECO:0000313" key="1">
    <source>
        <dbReference type="EMBL" id="GJS98102.1"/>
    </source>
</evidence>
<dbReference type="Proteomes" id="UP001151760">
    <property type="component" value="Unassembled WGS sequence"/>
</dbReference>
<comment type="caution">
    <text evidence="1">The sequence shown here is derived from an EMBL/GenBank/DDBJ whole genome shotgun (WGS) entry which is preliminary data.</text>
</comment>
<sequence length="166" mass="18890">MSVSEEDSDPKKLMRVWICKRHVAILNSIKIALQTPTQTSTFKILSNSKKKTDATTQGITTIMLSWLVWESKDNDNGLGLRETVGMDTIGRVDEHDLEAHLTVSWQRFCRTNLDETGRALGEATSCRDSCLIALQNKQNEFEKYKAFNDRITLIFMGHSSNMFNET</sequence>
<dbReference type="EMBL" id="BQNB010012016">
    <property type="protein sequence ID" value="GJS98102.1"/>
    <property type="molecule type" value="Genomic_DNA"/>
</dbReference>
<name>A0ABQ5A721_9ASTR</name>
<accession>A0ABQ5A721</accession>
<gene>
    <name evidence="1" type="ORF">Tco_0819272</name>
</gene>
<organism evidence="1 2">
    <name type="scientific">Tanacetum coccineum</name>
    <dbReference type="NCBI Taxonomy" id="301880"/>
    <lineage>
        <taxon>Eukaryota</taxon>
        <taxon>Viridiplantae</taxon>
        <taxon>Streptophyta</taxon>
        <taxon>Embryophyta</taxon>
        <taxon>Tracheophyta</taxon>
        <taxon>Spermatophyta</taxon>
        <taxon>Magnoliopsida</taxon>
        <taxon>eudicotyledons</taxon>
        <taxon>Gunneridae</taxon>
        <taxon>Pentapetalae</taxon>
        <taxon>asterids</taxon>
        <taxon>campanulids</taxon>
        <taxon>Asterales</taxon>
        <taxon>Asteraceae</taxon>
        <taxon>Asteroideae</taxon>
        <taxon>Anthemideae</taxon>
        <taxon>Anthemidinae</taxon>
        <taxon>Tanacetum</taxon>
    </lineage>
</organism>
<keyword evidence="2" id="KW-1185">Reference proteome</keyword>
<reference evidence="1" key="2">
    <citation type="submission" date="2022-01" db="EMBL/GenBank/DDBJ databases">
        <authorList>
            <person name="Yamashiro T."/>
            <person name="Shiraishi A."/>
            <person name="Satake H."/>
            <person name="Nakayama K."/>
        </authorList>
    </citation>
    <scope>NUCLEOTIDE SEQUENCE</scope>
</reference>
<reference evidence="1" key="1">
    <citation type="journal article" date="2022" name="Int. J. Mol. Sci.">
        <title>Draft Genome of Tanacetum Coccineum: Genomic Comparison of Closely Related Tanacetum-Family Plants.</title>
        <authorList>
            <person name="Yamashiro T."/>
            <person name="Shiraishi A."/>
            <person name="Nakayama K."/>
            <person name="Satake H."/>
        </authorList>
    </citation>
    <scope>NUCLEOTIDE SEQUENCE</scope>
</reference>
<evidence type="ECO:0000313" key="2">
    <source>
        <dbReference type="Proteomes" id="UP001151760"/>
    </source>
</evidence>